<sequence length="384" mass="40860">MTDHVQLNPGASSWRWCGHDTSKASASSAVLDFHRTLPSYGRTPLHSLSALAAELGLGRVMLKDESDRFGLPSFKILGASYGVFRAVADKLDIPVTDHSPSLELLGSEARSHGLTLVTCTEGNWGRAVARMAKHLGIPTKIFVPSFMPVTTQALIRREGAELVVVNGNYDDGVAAAKQEAANDGSLLVMDFGWEGYEIIPQWVVDGYSTMLNESDEQVVEHTATHSVTHAFVPVGVGSIAQAVTQHFKDSRRTTGHAKVITVEPTTAASLKTSLESGTMSSIPTEDTIMCGMNCGTVSTTAWPILEDGVDASVIVTDVEAHQAVQDLKTLGVDAGPCGAATLAALRRAVLDKGDELGLNQNSVVVLYCTEGPREYEIPKITSSG</sequence>
<keyword evidence="3" id="KW-1185">Reference proteome</keyword>
<dbReference type="PANTHER" id="PTHR42937:SF1">
    <property type="entry name" value="DIAMINOPROPIONATE AMMONIA-LYASE"/>
    <property type="match status" value="1"/>
</dbReference>
<dbReference type="NCBIfam" id="NF006058">
    <property type="entry name" value="PRK08206.1"/>
    <property type="match status" value="1"/>
</dbReference>
<dbReference type="PANTHER" id="PTHR42937">
    <property type="match status" value="1"/>
</dbReference>
<dbReference type="Proteomes" id="UP000182658">
    <property type="component" value="Unassembled WGS sequence"/>
</dbReference>
<dbReference type="SUPFAM" id="SSF53686">
    <property type="entry name" value="Tryptophan synthase beta subunit-like PLP-dependent enzymes"/>
    <property type="match status" value="1"/>
</dbReference>
<dbReference type="InterPro" id="IPR001926">
    <property type="entry name" value="TrpB-like_PALP"/>
</dbReference>
<evidence type="ECO:0000313" key="2">
    <source>
        <dbReference type="EMBL" id="OIW23846.1"/>
    </source>
</evidence>
<dbReference type="OrthoDB" id="10059875at2759"/>
<dbReference type="Gene3D" id="3.40.50.1100">
    <property type="match status" value="2"/>
</dbReference>
<evidence type="ECO:0000313" key="3">
    <source>
        <dbReference type="Proteomes" id="UP000182658"/>
    </source>
</evidence>
<dbReference type="EMBL" id="KV875105">
    <property type="protein sequence ID" value="OIW23846.1"/>
    <property type="molecule type" value="Genomic_DNA"/>
</dbReference>
<name>A0A1J7I8P2_9PEZI</name>
<evidence type="ECO:0000259" key="1">
    <source>
        <dbReference type="Pfam" id="PF00291"/>
    </source>
</evidence>
<dbReference type="InParanoid" id="A0A1J7I8P2"/>
<gene>
    <name evidence="2" type="ORF">CONLIGDRAFT_112041</name>
</gene>
<reference evidence="2 3" key="1">
    <citation type="submission" date="2016-10" db="EMBL/GenBank/DDBJ databases">
        <title>Draft genome sequence of Coniochaeta ligniaria NRRL30616, a lignocellulolytic fungus for bioabatement of inhibitors in plant biomass hydrolysates.</title>
        <authorList>
            <consortium name="DOE Joint Genome Institute"/>
            <person name="Jimenez D.J."/>
            <person name="Hector R.E."/>
            <person name="Riley R."/>
            <person name="Sun H."/>
            <person name="Grigoriev I.V."/>
            <person name="Van Elsas J.D."/>
            <person name="Nichols N.N."/>
        </authorList>
    </citation>
    <scope>NUCLEOTIDE SEQUENCE [LARGE SCALE GENOMIC DNA]</scope>
    <source>
        <strain evidence="2 3">NRRL 30616</strain>
    </source>
</reference>
<protein>
    <submittedName>
        <fullName evidence="2">Tryptophan synthase beta subunit-like PLP-dependent enzyme</fullName>
    </submittedName>
</protein>
<feature type="domain" description="Tryptophan synthase beta chain-like PALP" evidence="1">
    <location>
        <begin position="38"/>
        <end position="364"/>
    </location>
</feature>
<accession>A0A1J7I8P2</accession>
<dbReference type="Pfam" id="PF00291">
    <property type="entry name" value="PALP"/>
    <property type="match status" value="1"/>
</dbReference>
<organism evidence="2 3">
    <name type="scientific">Coniochaeta ligniaria NRRL 30616</name>
    <dbReference type="NCBI Taxonomy" id="1408157"/>
    <lineage>
        <taxon>Eukaryota</taxon>
        <taxon>Fungi</taxon>
        <taxon>Dikarya</taxon>
        <taxon>Ascomycota</taxon>
        <taxon>Pezizomycotina</taxon>
        <taxon>Sordariomycetes</taxon>
        <taxon>Sordariomycetidae</taxon>
        <taxon>Coniochaetales</taxon>
        <taxon>Coniochaetaceae</taxon>
        <taxon>Coniochaeta</taxon>
    </lineage>
</organism>
<dbReference type="STRING" id="1408157.A0A1J7I8P2"/>
<dbReference type="AlphaFoldDB" id="A0A1J7I8P2"/>
<dbReference type="InterPro" id="IPR036052">
    <property type="entry name" value="TrpB-like_PALP_sf"/>
</dbReference>
<proteinExistence type="predicted"/>